<name>A0AAV2CKN0_9ROSI</name>
<evidence type="ECO:0000313" key="3">
    <source>
        <dbReference type="Proteomes" id="UP001497516"/>
    </source>
</evidence>
<dbReference type="Gene3D" id="3.30.420.10">
    <property type="entry name" value="Ribonuclease H-like superfamily/Ribonuclease H"/>
    <property type="match status" value="1"/>
</dbReference>
<gene>
    <name evidence="2" type="ORF">LTRI10_LOCUS4420</name>
</gene>
<dbReference type="Proteomes" id="UP001497516">
    <property type="component" value="Chromosome 1"/>
</dbReference>
<reference evidence="2 3" key="1">
    <citation type="submission" date="2024-04" db="EMBL/GenBank/DDBJ databases">
        <authorList>
            <person name="Fracassetti M."/>
        </authorList>
    </citation>
    <scope>NUCLEOTIDE SEQUENCE [LARGE SCALE GENOMIC DNA]</scope>
</reference>
<dbReference type="GO" id="GO:0004523">
    <property type="term" value="F:RNA-DNA hybrid ribonuclease activity"/>
    <property type="evidence" value="ECO:0007669"/>
    <property type="project" value="InterPro"/>
</dbReference>
<dbReference type="GO" id="GO:0003676">
    <property type="term" value="F:nucleic acid binding"/>
    <property type="evidence" value="ECO:0007669"/>
    <property type="project" value="InterPro"/>
</dbReference>
<dbReference type="Pfam" id="PF13456">
    <property type="entry name" value="RVT_3"/>
    <property type="match status" value="1"/>
</dbReference>
<organism evidence="2 3">
    <name type="scientific">Linum trigynum</name>
    <dbReference type="NCBI Taxonomy" id="586398"/>
    <lineage>
        <taxon>Eukaryota</taxon>
        <taxon>Viridiplantae</taxon>
        <taxon>Streptophyta</taxon>
        <taxon>Embryophyta</taxon>
        <taxon>Tracheophyta</taxon>
        <taxon>Spermatophyta</taxon>
        <taxon>Magnoliopsida</taxon>
        <taxon>eudicotyledons</taxon>
        <taxon>Gunneridae</taxon>
        <taxon>Pentapetalae</taxon>
        <taxon>rosids</taxon>
        <taxon>fabids</taxon>
        <taxon>Malpighiales</taxon>
        <taxon>Linaceae</taxon>
        <taxon>Linum</taxon>
    </lineage>
</organism>
<dbReference type="InterPro" id="IPR053151">
    <property type="entry name" value="RNase_H-like"/>
</dbReference>
<accession>A0AAV2CKN0</accession>
<sequence>MEGRAYFQASIIQRIRSWLKIYEQAMVNEQSISASTLRHRENKQISWRPPEEGWIQIQTDGSVISPTSKAVAGGLLRAFVCNLGACSITDAELKGAAEGLSLAWLMGFKKILLNLDSMTAISIINSGEDDHRHNLLANHIRELIDREWEVKVPHVYRESNFAADYLACIGHDFPFGTHPVDVSDPKLCSWLSYDVMGITHDRFVSMN</sequence>
<dbReference type="InterPro" id="IPR044730">
    <property type="entry name" value="RNase_H-like_dom_plant"/>
</dbReference>
<dbReference type="EMBL" id="OZ034813">
    <property type="protein sequence ID" value="CAL1356741.1"/>
    <property type="molecule type" value="Genomic_DNA"/>
</dbReference>
<dbReference type="PANTHER" id="PTHR47723">
    <property type="entry name" value="OS05G0353850 PROTEIN"/>
    <property type="match status" value="1"/>
</dbReference>
<dbReference type="CDD" id="cd06222">
    <property type="entry name" value="RNase_H_like"/>
    <property type="match status" value="1"/>
</dbReference>
<keyword evidence="3" id="KW-1185">Reference proteome</keyword>
<dbReference type="SUPFAM" id="SSF53098">
    <property type="entry name" value="Ribonuclease H-like"/>
    <property type="match status" value="1"/>
</dbReference>
<dbReference type="InterPro" id="IPR036397">
    <property type="entry name" value="RNaseH_sf"/>
</dbReference>
<dbReference type="PANTHER" id="PTHR47723:SF19">
    <property type="entry name" value="POLYNUCLEOTIDYL TRANSFERASE, RIBONUCLEASE H-LIKE SUPERFAMILY PROTEIN"/>
    <property type="match status" value="1"/>
</dbReference>
<evidence type="ECO:0000313" key="2">
    <source>
        <dbReference type="EMBL" id="CAL1356741.1"/>
    </source>
</evidence>
<proteinExistence type="predicted"/>
<evidence type="ECO:0000259" key="1">
    <source>
        <dbReference type="Pfam" id="PF13456"/>
    </source>
</evidence>
<dbReference type="InterPro" id="IPR002156">
    <property type="entry name" value="RNaseH_domain"/>
</dbReference>
<protein>
    <recommendedName>
        <fullName evidence="1">RNase H type-1 domain-containing protein</fullName>
    </recommendedName>
</protein>
<dbReference type="InterPro" id="IPR012337">
    <property type="entry name" value="RNaseH-like_sf"/>
</dbReference>
<feature type="domain" description="RNase H type-1" evidence="1">
    <location>
        <begin position="85"/>
        <end position="167"/>
    </location>
</feature>
<dbReference type="AlphaFoldDB" id="A0AAV2CKN0"/>